<dbReference type="RefSeq" id="WP_220664706.1">
    <property type="nucleotide sequence ID" value="NZ_CP069371.1"/>
</dbReference>
<evidence type="ECO:0000259" key="5">
    <source>
        <dbReference type="Pfam" id="PF07992"/>
    </source>
</evidence>
<dbReference type="InterPro" id="IPR016156">
    <property type="entry name" value="FAD/NAD-linked_Rdtase_dimer_sf"/>
</dbReference>
<evidence type="ECO:0000313" key="8">
    <source>
        <dbReference type="Proteomes" id="UP000826300"/>
    </source>
</evidence>
<dbReference type="InterPro" id="IPR023753">
    <property type="entry name" value="FAD/NAD-binding_dom"/>
</dbReference>
<dbReference type="Pfam" id="PF07992">
    <property type="entry name" value="Pyr_redox_2"/>
    <property type="match status" value="1"/>
</dbReference>
<evidence type="ECO:0000256" key="2">
    <source>
        <dbReference type="ARBA" id="ARBA00022630"/>
    </source>
</evidence>
<dbReference type="GO" id="GO:0016651">
    <property type="term" value="F:oxidoreductase activity, acting on NAD(P)H"/>
    <property type="evidence" value="ECO:0007669"/>
    <property type="project" value="TreeGrafter"/>
</dbReference>
<dbReference type="InterPro" id="IPR050446">
    <property type="entry name" value="FAD-oxidoreductase/Apoptosis"/>
</dbReference>
<dbReference type="PANTHER" id="PTHR43557:SF2">
    <property type="entry name" value="RIESKE DOMAIN-CONTAINING PROTEIN-RELATED"/>
    <property type="match status" value="1"/>
</dbReference>
<reference evidence="7" key="1">
    <citation type="submission" date="2021-02" db="EMBL/GenBank/DDBJ databases">
        <title>Rhodobacter shimadae sp. nov., an aerobic anoxygenic phototrophic bacterium isolated from a hot spring.</title>
        <authorList>
            <person name="Muramatsu S."/>
            <person name="Haruta S."/>
            <person name="Hirose S."/>
            <person name="Hanada S."/>
        </authorList>
    </citation>
    <scope>NUCLEOTIDE SEQUENCE</scope>
    <source>
        <strain evidence="7">N10</strain>
        <plasmid evidence="7">unnamed1</plasmid>
    </source>
</reference>
<keyword evidence="4" id="KW-0560">Oxidoreductase</keyword>
<protein>
    <submittedName>
        <fullName evidence="7">FAD-dependent oxidoreductase</fullName>
    </submittedName>
</protein>
<evidence type="ECO:0000256" key="1">
    <source>
        <dbReference type="ARBA" id="ARBA00001974"/>
    </source>
</evidence>
<dbReference type="InterPro" id="IPR036188">
    <property type="entry name" value="FAD/NAD-bd_sf"/>
</dbReference>
<proteinExistence type="predicted"/>
<comment type="cofactor">
    <cofactor evidence="1">
        <name>FAD</name>
        <dbReference type="ChEBI" id="CHEBI:57692"/>
    </cofactor>
</comment>
<evidence type="ECO:0000256" key="4">
    <source>
        <dbReference type="ARBA" id="ARBA00023002"/>
    </source>
</evidence>
<sequence>MRVVIIGAGECGVRAAFSLRERGFEGQVTILGEEASLPYERPPLSKDVTATPKAIRSQDAYLSAGIDLCLGQTVERILPGARQIIAGGHAYPYDRLLIATGARARQVPAFADCLTLRTDRDAAKIMASLAAGAKVGIIGGGFIGLELAATARSLGADVTVFQNGPQVLARAVPEQIGDLVAARHRAQGVTLCLDADVVAADRTSVFLVGGARIAFDVVIAGIGSAPNVELAFEAGLKVDNGIVVDGRFRSSAPDIFAAGDCCSFPLQGRRIRLESWKAAQDQGDHVAAAMLGDGAVYAKLPWFWSDQYDLTLQVAGLFDPLRAVHSRPAGEGGRIVFQCDDHGQLAAAAGAGPRQDIAKDMKILEKLIEKGAAFEPALISDPSTQLKSLLKAA</sequence>
<dbReference type="KEGG" id="nsm:JO391_20185"/>
<dbReference type="Pfam" id="PF14759">
    <property type="entry name" value="Reductase_C"/>
    <property type="match status" value="1"/>
</dbReference>
<feature type="domain" description="FAD/NAD(P)-binding" evidence="5">
    <location>
        <begin position="1"/>
        <end position="283"/>
    </location>
</feature>
<dbReference type="Gene3D" id="3.30.390.30">
    <property type="match status" value="1"/>
</dbReference>
<keyword evidence="8" id="KW-1185">Reference proteome</keyword>
<dbReference type="Gene3D" id="3.50.50.60">
    <property type="entry name" value="FAD/NAD(P)-binding domain"/>
    <property type="match status" value="2"/>
</dbReference>
<dbReference type="GO" id="GO:0005737">
    <property type="term" value="C:cytoplasm"/>
    <property type="evidence" value="ECO:0007669"/>
    <property type="project" value="TreeGrafter"/>
</dbReference>
<dbReference type="AlphaFoldDB" id="A0A8G0ZZR0"/>
<geneLocation type="plasmid" evidence="7 8">
    <name>unnamed1</name>
</geneLocation>
<dbReference type="PRINTS" id="PR00469">
    <property type="entry name" value="PNDRDTASEII"/>
</dbReference>
<name>A0A8G0ZZR0_9RHOB</name>
<dbReference type="PANTHER" id="PTHR43557">
    <property type="entry name" value="APOPTOSIS-INDUCING FACTOR 1"/>
    <property type="match status" value="1"/>
</dbReference>
<dbReference type="SUPFAM" id="SSF51905">
    <property type="entry name" value="FAD/NAD(P)-binding domain"/>
    <property type="match status" value="1"/>
</dbReference>
<dbReference type="SUPFAM" id="SSF55424">
    <property type="entry name" value="FAD/NAD-linked reductases, dimerisation (C-terminal) domain"/>
    <property type="match status" value="1"/>
</dbReference>
<dbReference type="Proteomes" id="UP000826300">
    <property type="component" value="Plasmid unnamed1"/>
</dbReference>
<evidence type="ECO:0000259" key="6">
    <source>
        <dbReference type="Pfam" id="PF14759"/>
    </source>
</evidence>
<gene>
    <name evidence="7" type="ORF">JO391_20185</name>
</gene>
<organism evidence="7 8">
    <name type="scientific">Neotabrizicola shimadae</name>
    <dbReference type="NCBI Taxonomy" id="2807096"/>
    <lineage>
        <taxon>Bacteria</taxon>
        <taxon>Pseudomonadati</taxon>
        <taxon>Pseudomonadota</taxon>
        <taxon>Alphaproteobacteria</taxon>
        <taxon>Rhodobacterales</taxon>
        <taxon>Paracoccaceae</taxon>
        <taxon>Neotabrizicola</taxon>
    </lineage>
</organism>
<evidence type="ECO:0000313" key="7">
    <source>
        <dbReference type="EMBL" id="QYZ72113.1"/>
    </source>
</evidence>
<dbReference type="EMBL" id="CP069371">
    <property type="protein sequence ID" value="QYZ72113.1"/>
    <property type="molecule type" value="Genomic_DNA"/>
</dbReference>
<dbReference type="InterPro" id="IPR028202">
    <property type="entry name" value="Reductase_C"/>
</dbReference>
<keyword evidence="2" id="KW-0285">Flavoprotein</keyword>
<evidence type="ECO:0000256" key="3">
    <source>
        <dbReference type="ARBA" id="ARBA00022827"/>
    </source>
</evidence>
<dbReference type="PRINTS" id="PR00368">
    <property type="entry name" value="FADPNR"/>
</dbReference>
<feature type="domain" description="Reductase C-terminal" evidence="6">
    <location>
        <begin position="302"/>
        <end position="390"/>
    </location>
</feature>
<accession>A0A8G0ZZR0</accession>
<keyword evidence="7" id="KW-0614">Plasmid</keyword>
<keyword evidence="3" id="KW-0274">FAD</keyword>